<dbReference type="InterPro" id="IPR036779">
    <property type="entry name" value="LysM_dom_sf"/>
</dbReference>
<organism evidence="3 4">
    <name type="scientific">Sporosarcina psychrophila</name>
    <name type="common">Bacillus psychrophilus</name>
    <dbReference type="NCBI Taxonomy" id="1476"/>
    <lineage>
        <taxon>Bacteria</taxon>
        <taxon>Bacillati</taxon>
        <taxon>Bacillota</taxon>
        <taxon>Bacilli</taxon>
        <taxon>Bacillales</taxon>
        <taxon>Caryophanaceae</taxon>
        <taxon>Sporosarcina</taxon>
    </lineage>
</organism>
<feature type="compositionally biased region" description="Pro residues" evidence="1">
    <location>
        <begin position="65"/>
        <end position="165"/>
    </location>
</feature>
<dbReference type="PRINTS" id="PR01217">
    <property type="entry name" value="PRICHEXTENSN"/>
</dbReference>
<keyword evidence="4" id="KW-1185">Reference proteome</keyword>
<evidence type="ECO:0000313" key="3">
    <source>
        <dbReference type="EMBL" id="MET3658958.1"/>
    </source>
</evidence>
<dbReference type="SUPFAM" id="SSF54106">
    <property type="entry name" value="LysM domain"/>
    <property type="match status" value="1"/>
</dbReference>
<dbReference type="CDD" id="cd00118">
    <property type="entry name" value="LysM"/>
    <property type="match status" value="1"/>
</dbReference>
<dbReference type="SMART" id="SM00257">
    <property type="entry name" value="LysM"/>
    <property type="match status" value="1"/>
</dbReference>
<dbReference type="Pfam" id="PF01476">
    <property type="entry name" value="LysM"/>
    <property type="match status" value="1"/>
</dbReference>
<evidence type="ECO:0000259" key="2">
    <source>
        <dbReference type="PROSITE" id="PS51782"/>
    </source>
</evidence>
<dbReference type="InterPro" id="IPR018392">
    <property type="entry name" value="LysM"/>
</dbReference>
<protein>
    <submittedName>
        <fullName evidence="3">Morphogenetic protein associated with SpoVID</fullName>
    </submittedName>
</protein>
<feature type="region of interest" description="Disordered" evidence="1">
    <location>
        <begin position="53"/>
        <end position="166"/>
    </location>
</feature>
<dbReference type="Gene3D" id="3.10.350.10">
    <property type="entry name" value="LysM domain"/>
    <property type="match status" value="1"/>
</dbReference>
<proteinExistence type="predicted"/>
<reference evidence="3 4" key="1">
    <citation type="submission" date="2024-06" db="EMBL/GenBank/DDBJ databases">
        <title>Sorghum-associated microbial communities from plants grown in Nebraska, USA.</title>
        <authorList>
            <person name="Schachtman D."/>
        </authorList>
    </citation>
    <scope>NUCLEOTIDE SEQUENCE [LARGE SCALE GENOMIC DNA]</scope>
    <source>
        <strain evidence="3 4">1288</strain>
    </source>
</reference>
<name>A0ABV2KFZ1_SPOPS</name>
<sequence>MEVHIVVKGDTLWKIARQYGIPFEDLKRVNAHLANPDYIVPGMKIFLPKRQHNAEHPEKGKGPVTPHPPKGTKPSPPIPVPKPPTSKPPTPKPIPVPIPPAPAPRPPTPKPPTPRPPAPTPRPPTPVPPSKPTPPKPAPPPAVQPTVPAPIPLPTPTPTPMPMHPPQTFAHPMIGIPCGWMPIFDADCFPFMHSGQIQAMPRQEQPMHHAPLPSTQFPMYEQESPIFSGQGPATSPLEIPMVEGWQLLESPDFMFEETAEMVMQPAAEYSPEYMYEESPEIDLQPSAPCPPGPGYVPQAISPAVQGQWNPGQFGYPAMPQPGYHQGCGCEGQHQHHRQQMMVPIFYGHPCNCPSCMQQATPYSGMPPNQGSNWFGAY</sequence>
<dbReference type="EMBL" id="JBEPME010000007">
    <property type="protein sequence ID" value="MET3658958.1"/>
    <property type="molecule type" value="Genomic_DNA"/>
</dbReference>
<evidence type="ECO:0000313" key="4">
    <source>
        <dbReference type="Proteomes" id="UP001549104"/>
    </source>
</evidence>
<evidence type="ECO:0000256" key="1">
    <source>
        <dbReference type="SAM" id="MobiDB-lite"/>
    </source>
</evidence>
<gene>
    <name evidence="3" type="ORF">ABIC55_004077</name>
</gene>
<dbReference type="Proteomes" id="UP001549104">
    <property type="component" value="Unassembled WGS sequence"/>
</dbReference>
<dbReference type="RefSeq" id="WP_354314543.1">
    <property type="nucleotide sequence ID" value="NZ_JBEPME010000007.1"/>
</dbReference>
<accession>A0ABV2KFZ1</accession>
<comment type="caution">
    <text evidence="3">The sequence shown here is derived from an EMBL/GenBank/DDBJ whole genome shotgun (WGS) entry which is preliminary data.</text>
</comment>
<dbReference type="PROSITE" id="PS51782">
    <property type="entry name" value="LYSM"/>
    <property type="match status" value="1"/>
</dbReference>
<feature type="domain" description="LysM" evidence="2">
    <location>
        <begin position="2"/>
        <end position="47"/>
    </location>
</feature>